<dbReference type="OrthoDB" id="5286874at2759"/>
<dbReference type="EMBL" id="CAJVRM010000369">
    <property type="protein sequence ID" value="CAG8980228.1"/>
    <property type="molecule type" value="Genomic_DNA"/>
</dbReference>
<gene>
    <name evidence="7" type="ORF">HYALB_00013306</name>
</gene>
<organism evidence="7 8">
    <name type="scientific">Hymenoscyphus albidus</name>
    <dbReference type="NCBI Taxonomy" id="595503"/>
    <lineage>
        <taxon>Eukaryota</taxon>
        <taxon>Fungi</taxon>
        <taxon>Dikarya</taxon>
        <taxon>Ascomycota</taxon>
        <taxon>Pezizomycotina</taxon>
        <taxon>Leotiomycetes</taxon>
        <taxon>Helotiales</taxon>
        <taxon>Helotiaceae</taxon>
        <taxon>Hymenoscyphus</taxon>
    </lineage>
</organism>
<evidence type="ECO:0000256" key="2">
    <source>
        <dbReference type="ARBA" id="ARBA00022692"/>
    </source>
</evidence>
<dbReference type="Proteomes" id="UP000701801">
    <property type="component" value="Unassembled WGS sequence"/>
</dbReference>
<feature type="transmembrane region" description="Helical" evidence="6">
    <location>
        <begin position="427"/>
        <end position="448"/>
    </location>
</feature>
<dbReference type="AlphaFoldDB" id="A0A9N9LT39"/>
<dbReference type="Pfam" id="PF01544">
    <property type="entry name" value="CorA"/>
    <property type="match status" value="1"/>
</dbReference>
<keyword evidence="2 6" id="KW-0812">Transmembrane</keyword>
<feature type="coiled-coil region" evidence="5">
    <location>
        <begin position="385"/>
        <end position="412"/>
    </location>
</feature>
<comment type="subcellular location">
    <subcellularLocation>
        <location evidence="1">Membrane</location>
        <topology evidence="1">Multi-pass membrane protein</topology>
    </subcellularLocation>
</comment>
<evidence type="ECO:0000256" key="3">
    <source>
        <dbReference type="ARBA" id="ARBA00022989"/>
    </source>
</evidence>
<keyword evidence="3 6" id="KW-1133">Transmembrane helix</keyword>
<evidence type="ECO:0000256" key="1">
    <source>
        <dbReference type="ARBA" id="ARBA00004141"/>
    </source>
</evidence>
<comment type="caution">
    <text evidence="7">The sequence shown here is derived from an EMBL/GenBank/DDBJ whole genome shotgun (WGS) entry which is preliminary data.</text>
</comment>
<dbReference type="Gene3D" id="1.20.58.340">
    <property type="entry name" value="Magnesium transport protein CorA, transmembrane region"/>
    <property type="match status" value="1"/>
</dbReference>
<keyword evidence="8" id="KW-1185">Reference proteome</keyword>
<name>A0A9N9LT39_9HELO</name>
<feature type="transmembrane region" description="Helical" evidence="6">
    <location>
        <begin position="463"/>
        <end position="487"/>
    </location>
</feature>
<dbReference type="InterPro" id="IPR002523">
    <property type="entry name" value="MgTranspt_CorA/ZnTranspt_ZntB"/>
</dbReference>
<dbReference type="GO" id="GO:0046873">
    <property type="term" value="F:metal ion transmembrane transporter activity"/>
    <property type="evidence" value="ECO:0007669"/>
    <property type="project" value="InterPro"/>
</dbReference>
<reference evidence="7" key="1">
    <citation type="submission" date="2021-07" db="EMBL/GenBank/DDBJ databases">
        <authorList>
            <person name="Durling M."/>
        </authorList>
    </citation>
    <scope>NUCLEOTIDE SEQUENCE</scope>
</reference>
<protein>
    <submittedName>
        <fullName evidence="7">Uncharacterized protein</fullName>
    </submittedName>
</protein>
<accession>A0A9N9LT39</accession>
<dbReference type="GO" id="GO:0016020">
    <property type="term" value="C:membrane"/>
    <property type="evidence" value="ECO:0007669"/>
    <property type="project" value="UniProtKB-SubCell"/>
</dbReference>
<proteinExistence type="predicted"/>
<sequence length="504" mass="58099">MPPAIEHASKVLETVEATLSNETSGGRMFRCYTEGDSAREDLHRTPIHAGSSRSPVPDAEFNMEDYERSNEKDVREKHHLAGVLSKFAELTENVLRAFVPIGCVSMVAEKYHATVDAIIKALNQAHSQNETGRYPGEVVWILEDLAPWKQRRYNIQPLVVTVKECVDCQNHAGFASKALALRHLTTRHFPDNREPSSQEAIQMIRQKGHEHQRRMSIKIFEACNDIIFVLYKKILMIGHGVRTSDGTHNPRFRLSLSLVNTFETTLRFLLHILSEELNNKAHSFLLSQKVCLDDILKRAKEDLLAITRGDNENLFQRSQVVGPQHPRRRLIRSYLYLQEEILVLEKIMKRQNWNAREFQEVLASNSYRVTHQRRFTLNVLESKVLYRLQEEKESSRTKLEQLNDEIDRLIRQTLTSLEIKDDDHGKAILVFTIVTLVFLPLSFVSSFFGMNTVDIRNQSASQWIFWAVAVPVTAAVMTIALLLGYNLERIQNWFERTMGKVKSH</sequence>
<dbReference type="SUPFAM" id="SSF144083">
    <property type="entry name" value="Magnesium transport protein CorA, transmembrane region"/>
    <property type="match status" value="1"/>
</dbReference>
<keyword evidence="4 6" id="KW-0472">Membrane</keyword>
<evidence type="ECO:0000313" key="8">
    <source>
        <dbReference type="Proteomes" id="UP000701801"/>
    </source>
</evidence>
<evidence type="ECO:0000256" key="4">
    <source>
        <dbReference type="ARBA" id="ARBA00023136"/>
    </source>
</evidence>
<keyword evidence="5" id="KW-0175">Coiled coil</keyword>
<dbReference type="InterPro" id="IPR045863">
    <property type="entry name" value="CorA_TM1_TM2"/>
</dbReference>
<evidence type="ECO:0000256" key="6">
    <source>
        <dbReference type="SAM" id="Phobius"/>
    </source>
</evidence>
<evidence type="ECO:0000313" key="7">
    <source>
        <dbReference type="EMBL" id="CAG8980228.1"/>
    </source>
</evidence>
<evidence type="ECO:0000256" key="5">
    <source>
        <dbReference type="SAM" id="Coils"/>
    </source>
</evidence>